<evidence type="ECO:0000256" key="1">
    <source>
        <dbReference type="ARBA" id="ARBA00000189"/>
    </source>
</evidence>
<dbReference type="InterPro" id="IPR010255">
    <property type="entry name" value="Haem_peroxidase_sf"/>
</dbReference>
<dbReference type="GO" id="GO:0006979">
    <property type="term" value="P:response to oxidative stress"/>
    <property type="evidence" value="ECO:0007669"/>
    <property type="project" value="InterPro"/>
</dbReference>
<feature type="binding site" evidence="9">
    <location>
        <position position="69"/>
    </location>
    <ligand>
        <name>Ca(2+)</name>
        <dbReference type="ChEBI" id="CHEBI:29108"/>
        <label>1</label>
    </ligand>
</feature>
<evidence type="ECO:0000256" key="9">
    <source>
        <dbReference type="PIRSR" id="PIRSR600823-3"/>
    </source>
</evidence>
<keyword evidence="9" id="KW-0106">Calcium</keyword>
<protein>
    <recommendedName>
        <fullName evidence="3">peroxidase</fullName>
        <ecNumber evidence="3">1.11.1.7</ecNumber>
    </recommendedName>
</protein>
<dbReference type="PANTHER" id="PTHR31235">
    <property type="entry name" value="PEROXIDASE 25-RELATED"/>
    <property type="match status" value="1"/>
</dbReference>
<evidence type="ECO:0000256" key="4">
    <source>
        <dbReference type="ARBA" id="ARBA00022559"/>
    </source>
</evidence>
<keyword evidence="7" id="KW-0560">Oxidoreductase</keyword>
<feature type="binding site" evidence="9">
    <location>
        <position position="71"/>
    </location>
    <ligand>
        <name>Ca(2+)</name>
        <dbReference type="ChEBI" id="CHEBI:29108"/>
        <label>1</label>
    </ligand>
</feature>
<evidence type="ECO:0000256" key="5">
    <source>
        <dbReference type="ARBA" id="ARBA00022617"/>
    </source>
</evidence>
<evidence type="ECO:0000256" key="10">
    <source>
        <dbReference type="PIRSR" id="PIRSR600823-5"/>
    </source>
</evidence>
<evidence type="ECO:0000259" key="12">
    <source>
        <dbReference type="PROSITE" id="PS50873"/>
    </source>
</evidence>
<dbReference type="EC" id="1.11.1.7" evidence="3"/>
<feature type="binding site" evidence="9">
    <location>
        <position position="66"/>
    </location>
    <ligand>
        <name>Ca(2+)</name>
        <dbReference type="ChEBI" id="CHEBI:29108"/>
        <label>1</label>
    </ligand>
</feature>
<feature type="domain" description="Plant heme peroxidase family profile" evidence="12">
    <location>
        <begin position="24"/>
        <end position="96"/>
    </location>
</feature>
<evidence type="ECO:0000256" key="7">
    <source>
        <dbReference type="ARBA" id="ARBA00023002"/>
    </source>
</evidence>
<accession>A0A1J3J5F6</accession>
<comment type="cofactor">
    <cofactor evidence="2">
        <name>heme b</name>
        <dbReference type="ChEBI" id="CHEBI:60344"/>
    </cofactor>
</comment>
<evidence type="ECO:0000256" key="2">
    <source>
        <dbReference type="ARBA" id="ARBA00001970"/>
    </source>
</evidence>
<keyword evidence="4 13" id="KW-0575">Peroxidase</keyword>
<dbReference type="InterPro" id="IPR000823">
    <property type="entry name" value="Peroxidase_pln"/>
</dbReference>
<dbReference type="AlphaFoldDB" id="A0A1J3J5F6"/>
<feature type="binding site" evidence="9">
    <location>
        <position position="73"/>
    </location>
    <ligand>
        <name>Ca(2+)</name>
        <dbReference type="ChEBI" id="CHEBI:29108"/>
        <label>1</label>
    </ligand>
</feature>
<dbReference type="EMBL" id="GEVM01018201">
    <property type="protein sequence ID" value="JAU87737.1"/>
    <property type="molecule type" value="Transcribed_RNA"/>
</dbReference>
<proteinExistence type="inferred from homology"/>
<keyword evidence="10" id="KW-1015">Disulfide bond</keyword>
<evidence type="ECO:0000313" key="13">
    <source>
        <dbReference type="EMBL" id="JAU87737.1"/>
    </source>
</evidence>
<sequence length="96" mass="10589">MGFGRSVICSSLMIFNYHPVNGQNLTDGFYSVACPLAESIVRETMKAYFLIQPIIAPAMLKLHYSDCFVEGCDGSVLISGPNTEKTADARRHQKTD</sequence>
<reference evidence="13" key="1">
    <citation type="submission" date="2016-07" db="EMBL/GenBank/DDBJ databases">
        <title>De novo transcriptome assembly of four accessions of the metal hyperaccumulator plant Noccaea caerulescens.</title>
        <authorList>
            <person name="Blande D."/>
            <person name="Halimaa P."/>
            <person name="Tervahauta A.I."/>
            <person name="Aarts M.G."/>
            <person name="Karenlampi S.O."/>
        </authorList>
    </citation>
    <scope>NUCLEOTIDE SEQUENCE</scope>
</reference>
<keyword evidence="5" id="KW-0349">Heme</keyword>
<dbReference type="GO" id="GO:0140825">
    <property type="term" value="F:lactoperoxidase activity"/>
    <property type="evidence" value="ECO:0007669"/>
    <property type="project" value="UniProtKB-EC"/>
</dbReference>
<dbReference type="SUPFAM" id="SSF48113">
    <property type="entry name" value="Heme-dependent peroxidases"/>
    <property type="match status" value="1"/>
</dbReference>
<dbReference type="PROSITE" id="PS50873">
    <property type="entry name" value="PEROXIDASE_4"/>
    <property type="match status" value="1"/>
</dbReference>
<keyword evidence="6 9" id="KW-0479">Metal-binding</keyword>
<dbReference type="Gene3D" id="1.10.520.10">
    <property type="match status" value="1"/>
</dbReference>
<comment type="similarity">
    <text evidence="11">Belongs to the peroxidase family.</text>
</comment>
<evidence type="ECO:0000256" key="3">
    <source>
        <dbReference type="ARBA" id="ARBA00012313"/>
    </source>
</evidence>
<dbReference type="PRINTS" id="PR00461">
    <property type="entry name" value="PLPEROXIDASE"/>
</dbReference>
<feature type="disulfide bond" evidence="10">
    <location>
        <begin position="67"/>
        <end position="72"/>
    </location>
</feature>
<name>A0A1J3J5F6_NOCCA</name>
<dbReference type="InterPro" id="IPR002016">
    <property type="entry name" value="Haem_peroxidase"/>
</dbReference>
<evidence type="ECO:0000256" key="6">
    <source>
        <dbReference type="ARBA" id="ARBA00022723"/>
    </source>
</evidence>
<organism evidence="13">
    <name type="scientific">Noccaea caerulescens</name>
    <name type="common">Alpine penny-cress</name>
    <name type="synonym">Thlaspi caerulescens</name>
    <dbReference type="NCBI Taxonomy" id="107243"/>
    <lineage>
        <taxon>Eukaryota</taxon>
        <taxon>Viridiplantae</taxon>
        <taxon>Streptophyta</taxon>
        <taxon>Embryophyta</taxon>
        <taxon>Tracheophyta</taxon>
        <taxon>Spermatophyta</taxon>
        <taxon>Magnoliopsida</taxon>
        <taxon>eudicotyledons</taxon>
        <taxon>Gunneridae</taxon>
        <taxon>Pentapetalae</taxon>
        <taxon>rosids</taxon>
        <taxon>malvids</taxon>
        <taxon>Brassicales</taxon>
        <taxon>Brassicaceae</taxon>
        <taxon>Coluteocarpeae</taxon>
        <taxon>Noccaea</taxon>
    </lineage>
</organism>
<feature type="binding site" evidence="9">
    <location>
        <position position="75"/>
    </location>
    <ligand>
        <name>Ca(2+)</name>
        <dbReference type="ChEBI" id="CHEBI:29108"/>
        <label>1</label>
    </ligand>
</feature>
<keyword evidence="8" id="KW-0408">Iron</keyword>
<dbReference type="Pfam" id="PF00141">
    <property type="entry name" value="peroxidase"/>
    <property type="match status" value="1"/>
</dbReference>
<gene>
    <name evidence="13" type="ORF">MP_TR4910_c4_g1_i1_g.13180</name>
</gene>
<comment type="cofactor">
    <cofactor evidence="9">
        <name>Ca(2+)</name>
        <dbReference type="ChEBI" id="CHEBI:29108"/>
    </cofactor>
    <text evidence="9">Binds 2 calcium ions per subunit.</text>
</comment>
<evidence type="ECO:0000256" key="11">
    <source>
        <dbReference type="RuleBase" id="RU004241"/>
    </source>
</evidence>
<dbReference type="GO" id="GO:0046872">
    <property type="term" value="F:metal ion binding"/>
    <property type="evidence" value="ECO:0007669"/>
    <property type="project" value="UniProtKB-KW"/>
</dbReference>
<comment type="catalytic activity">
    <reaction evidence="1">
        <text>2 a phenolic donor + H2O2 = 2 a phenolic radical donor + 2 H2O</text>
        <dbReference type="Rhea" id="RHEA:56136"/>
        <dbReference type="ChEBI" id="CHEBI:15377"/>
        <dbReference type="ChEBI" id="CHEBI:16240"/>
        <dbReference type="ChEBI" id="CHEBI:139520"/>
        <dbReference type="ChEBI" id="CHEBI:139521"/>
        <dbReference type="EC" id="1.11.1.7"/>
    </reaction>
</comment>
<evidence type="ECO:0000256" key="8">
    <source>
        <dbReference type="ARBA" id="ARBA00023004"/>
    </source>
</evidence>
<dbReference type="GO" id="GO:0020037">
    <property type="term" value="F:heme binding"/>
    <property type="evidence" value="ECO:0007669"/>
    <property type="project" value="InterPro"/>
</dbReference>